<evidence type="ECO:0000256" key="1">
    <source>
        <dbReference type="ARBA" id="ARBA00006601"/>
    </source>
</evidence>
<keyword evidence="8" id="KW-1185">Reference proteome</keyword>
<reference evidence="7 8" key="1">
    <citation type="submission" date="2016-12" db="EMBL/GenBank/DDBJ databases">
        <title>Discovery of methanogenic haloarchaea.</title>
        <authorList>
            <person name="Sorokin D.Y."/>
            <person name="Makarova K.S."/>
            <person name="Abbas B."/>
            <person name="Ferrer M."/>
            <person name="Golyshin P.N."/>
        </authorList>
    </citation>
    <scope>NUCLEOTIDE SEQUENCE [LARGE SCALE GENOMIC DNA]</scope>
    <source>
        <strain evidence="7">AMET1</strain>
    </source>
</reference>
<evidence type="ECO:0000256" key="3">
    <source>
        <dbReference type="ARBA" id="ARBA00023000"/>
    </source>
</evidence>
<dbReference type="PANTHER" id="PTHR43750:SF3">
    <property type="entry name" value="UDP-GLUCOSE 6-DEHYDROGENASE TUAD"/>
    <property type="match status" value="1"/>
</dbReference>
<feature type="domain" description="DOD-type homing endonuclease" evidence="6">
    <location>
        <begin position="502"/>
        <end position="573"/>
    </location>
</feature>
<dbReference type="InterPro" id="IPR017476">
    <property type="entry name" value="UDP-Glc/GDP-Man"/>
</dbReference>
<dbReference type="PROSITE" id="PS50818">
    <property type="entry name" value="INTEIN_C_TER"/>
    <property type="match status" value="1"/>
</dbReference>
<dbReference type="SUPFAM" id="SSF52413">
    <property type="entry name" value="UDP-glucose/GDP-mannose dehydrogenase C-terminal domain"/>
    <property type="match status" value="1"/>
</dbReference>
<protein>
    <submittedName>
        <fullName evidence="7">UDP-glucose 6-dehydrogenase, aglM/ugd</fullName>
    </submittedName>
</protein>
<dbReference type="GO" id="GO:0016539">
    <property type="term" value="P:intein-mediated protein splicing"/>
    <property type="evidence" value="ECO:0007669"/>
    <property type="project" value="InterPro"/>
</dbReference>
<dbReference type="SMART" id="SM00306">
    <property type="entry name" value="HintN"/>
    <property type="match status" value="1"/>
</dbReference>
<dbReference type="NCBIfam" id="TIGR01443">
    <property type="entry name" value="intein_Cterm"/>
    <property type="match status" value="1"/>
</dbReference>
<dbReference type="InterPro" id="IPR030934">
    <property type="entry name" value="Intein_C"/>
</dbReference>
<evidence type="ECO:0000259" key="6">
    <source>
        <dbReference type="PROSITE" id="PS50819"/>
    </source>
</evidence>
<dbReference type="PROSITE" id="PS50817">
    <property type="entry name" value="INTEIN_N_TER"/>
    <property type="match status" value="1"/>
</dbReference>
<evidence type="ECO:0000256" key="4">
    <source>
        <dbReference type="ARBA" id="ARBA00023002"/>
    </source>
</evidence>
<dbReference type="PROSITE" id="PS50819">
    <property type="entry name" value="INTEIN_ENDONUCLEASE"/>
    <property type="match status" value="1"/>
</dbReference>
<dbReference type="NCBIfam" id="TIGR03026">
    <property type="entry name" value="NDP-sugDHase"/>
    <property type="match status" value="1"/>
</dbReference>
<dbReference type="PANTHER" id="PTHR43750">
    <property type="entry name" value="UDP-GLUCOSE 6-DEHYDROGENASE TUAD"/>
    <property type="match status" value="1"/>
</dbReference>
<dbReference type="CDD" id="cd00081">
    <property type="entry name" value="Hint"/>
    <property type="match status" value="1"/>
</dbReference>
<dbReference type="Gene3D" id="2.170.16.10">
    <property type="entry name" value="Hedgehog/Intein (Hint) domain"/>
    <property type="match status" value="2"/>
</dbReference>
<dbReference type="InterPro" id="IPR036220">
    <property type="entry name" value="UDP-Glc/GDP-Man_DH_C_sf"/>
</dbReference>
<dbReference type="Pfam" id="PF00984">
    <property type="entry name" value="UDPG_MGDP_dh"/>
    <property type="match status" value="1"/>
</dbReference>
<dbReference type="InterPro" id="IPR036291">
    <property type="entry name" value="NAD(P)-bd_dom_sf"/>
</dbReference>
<comment type="caution">
    <text evidence="7">The sequence shown here is derived from an EMBL/GenBank/DDBJ whole genome shotgun (WGS) entry which is preliminary data.</text>
</comment>
<dbReference type="InterPro" id="IPR004042">
    <property type="entry name" value="Intein_endonuc_central"/>
</dbReference>
<evidence type="ECO:0000313" key="8">
    <source>
        <dbReference type="Proteomes" id="UP000195137"/>
    </source>
</evidence>
<sequence length="813" mass="90160">MKVSIVGSGYVGTTTALCLAELGHETVNVDIDPDVVDGLNSGVLHIHEPGLQKLLDEHLGSRFYATTDYGVVGDTDITFICLPTPSCEDGGLDLSVVLDGARELGKALMSEESHMVVVKSTVLPGSTKEVGRVVLEKSGLRKDSLLLACNPEFLREGTAVYDFMEPDRIVLGGDEEAVENLKQLYRPLIDDGFQVFETDVKTAEMVKYASNSLLATKISFANEVGNICKKLDIDSYEVMDGVGLDKRVERSFLDSGVGFGGSCLPTGERVLVEVDGELKYIPIEKLHSLFIKDCSLKAYSLDLDTGSREFKEITTVTERPYNDVLVEVFTESGRSLKATEDHPFIVQDGGWSVKPAINLSVGDEIPLIGEFPVNPVSIDFLEIIEKHGVEDVLIDVGGEEEDWVPVDEAVGLDMSEKDSCNIKGLGGGVFESPCSLGEDIWMFIGSFINFGDTEQLIDNGMCVFRTMDADNLDPVYEFLNRFEVPYTITPGDKNQLSIENQLAGALLKEFCIGVYGKKIPEQVFQETTDNKKAFLKGIFPNYSGGRGEAQLIIGPELQLLGEQLSLLLESLDIDTTIKRSSGSELKLDFEKTLGSKEVRNDIKISRTERLRIFREKNKNGEENHVDRVVEIDRYTEDVDVHSVEVEDNQSFTASYGIIIHNCFPKDVRALKSKAVEVDEKPDILDAVLKTNQKQPQKIVEMLESKIGELKNKKIAVLGLAFKPGTDDIRESRALPVIKTLKQKNTTIYAHDPKASENMMDVFPDINYEKTPEKALNQADACLILTDWEQYKKLDIDIPCIEGRRLDKCEGLCW</sequence>
<dbReference type="EMBL" id="MRZU01000004">
    <property type="protein sequence ID" value="OUJ18468.1"/>
    <property type="molecule type" value="Genomic_DNA"/>
</dbReference>
<comment type="similarity">
    <text evidence="1">Belongs to the UDP-glucose/GDP-mannose dehydrogenase family.</text>
</comment>
<keyword evidence="2" id="KW-0068">Autocatalytic cleavage</keyword>
<dbReference type="NCBIfam" id="TIGR01445">
    <property type="entry name" value="intein_Nterm"/>
    <property type="match status" value="1"/>
</dbReference>
<keyword evidence="4" id="KW-0560">Oxidoreductase</keyword>
<proteinExistence type="inferred from homology"/>
<dbReference type="SUPFAM" id="SSF51735">
    <property type="entry name" value="NAD(P)-binding Rossmann-fold domains"/>
    <property type="match status" value="1"/>
</dbReference>
<dbReference type="GO" id="GO:0051287">
    <property type="term" value="F:NAD binding"/>
    <property type="evidence" value="ECO:0007669"/>
    <property type="project" value="InterPro"/>
</dbReference>
<name>A0A1Y3GAM2_9EURY</name>
<dbReference type="Pfam" id="PF03720">
    <property type="entry name" value="UDPG_MGDP_dh_C"/>
    <property type="match status" value="1"/>
</dbReference>
<dbReference type="Gene3D" id="1.20.5.100">
    <property type="entry name" value="Cytochrome c1, transmembrane anchor, C-terminal"/>
    <property type="match status" value="1"/>
</dbReference>
<dbReference type="InterPro" id="IPR008927">
    <property type="entry name" value="6-PGluconate_DH-like_C_sf"/>
</dbReference>
<dbReference type="GO" id="GO:0016616">
    <property type="term" value="F:oxidoreductase activity, acting on the CH-OH group of donors, NAD or NADP as acceptor"/>
    <property type="evidence" value="ECO:0007669"/>
    <property type="project" value="InterPro"/>
</dbReference>
<dbReference type="SMART" id="SM00984">
    <property type="entry name" value="UDPG_MGDP_dh_C"/>
    <property type="match status" value="1"/>
</dbReference>
<dbReference type="InterPro" id="IPR003587">
    <property type="entry name" value="Hint_dom_N"/>
</dbReference>
<dbReference type="Pfam" id="PF03721">
    <property type="entry name" value="UDPG_MGDP_dh_N"/>
    <property type="match status" value="1"/>
</dbReference>
<keyword evidence="5" id="KW-0520">NAD</keyword>
<accession>A0A1Y3GAM2</accession>
<dbReference type="Proteomes" id="UP000195137">
    <property type="component" value="Unassembled WGS sequence"/>
</dbReference>
<evidence type="ECO:0000313" key="7">
    <source>
        <dbReference type="EMBL" id="OUJ18468.1"/>
    </source>
</evidence>
<dbReference type="Pfam" id="PF14890">
    <property type="entry name" value="Intein_splicing"/>
    <property type="match status" value="1"/>
</dbReference>
<dbReference type="AlphaFoldDB" id="A0A1Y3GAM2"/>
<dbReference type="InterPro" id="IPR006141">
    <property type="entry name" value="Intein_N"/>
</dbReference>
<evidence type="ECO:0000256" key="2">
    <source>
        <dbReference type="ARBA" id="ARBA00022813"/>
    </source>
</evidence>
<dbReference type="InterPro" id="IPR001732">
    <property type="entry name" value="UDP-Glc/GDP-Man_DH_N"/>
</dbReference>
<dbReference type="OrthoDB" id="59839at2157"/>
<dbReference type="InterPro" id="IPR014027">
    <property type="entry name" value="UDP-Glc/GDP-Man_DH_C"/>
</dbReference>
<dbReference type="SUPFAM" id="SSF51294">
    <property type="entry name" value="Hedgehog/intein (Hint) domain"/>
    <property type="match status" value="1"/>
</dbReference>
<organism evidence="7 8">
    <name type="scientific">Methanonatronarchaeum thermophilum</name>
    <dbReference type="NCBI Taxonomy" id="1927129"/>
    <lineage>
        <taxon>Archaea</taxon>
        <taxon>Methanobacteriati</taxon>
        <taxon>Methanobacteriota</taxon>
        <taxon>Methanonatronarchaeia</taxon>
        <taxon>Methanonatronarchaeales</taxon>
        <taxon>Methanonatronarchaeaceae</taxon>
        <taxon>Methanonatronarchaeum</taxon>
    </lineage>
</organism>
<evidence type="ECO:0000256" key="5">
    <source>
        <dbReference type="ARBA" id="ARBA00023027"/>
    </source>
</evidence>
<dbReference type="RefSeq" id="WP_086637739.1">
    <property type="nucleotide sequence ID" value="NZ_MRZU01000004.1"/>
</dbReference>
<keyword evidence="3" id="KW-0651">Protein splicing</keyword>
<dbReference type="SUPFAM" id="SSF48179">
    <property type="entry name" value="6-phosphogluconate dehydrogenase C-terminal domain-like"/>
    <property type="match status" value="1"/>
</dbReference>
<dbReference type="GO" id="GO:0004519">
    <property type="term" value="F:endonuclease activity"/>
    <property type="evidence" value="ECO:0007669"/>
    <property type="project" value="InterPro"/>
</dbReference>
<gene>
    <name evidence="7" type="ORF">AMET1_1384</name>
</gene>
<dbReference type="InterPro" id="IPR036844">
    <property type="entry name" value="Hint_dom_sf"/>
</dbReference>
<dbReference type="Gene3D" id="3.40.50.720">
    <property type="entry name" value="NAD(P)-binding Rossmann-like Domain"/>
    <property type="match status" value="2"/>
</dbReference>
<dbReference type="InterPro" id="IPR014026">
    <property type="entry name" value="UDP-Glc/GDP-Man_DH_dimer"/>
</dbReference>